<reference evidence="1" key="1">
    <citation type="submission" date="2020-03" db="EMBL/GenBank/DDBJ databases">
        <title>Draft Genome Sequence of Cylindrodendrum hubeiense.</title>
        <authorList>
            <person name="Buettner E."/>
            <person name="Kellner H."/>
        </authorList>
    </citation>
    <scope>NUCLEOTIDE SEQUENCE</scope>
    <source>
        <strain evidence="1">IHI 201604</strain>
    </source>
</reference>
<organism evidence="1 2">
    <name type="scientific">Cylindrodendrum hubeiense</name>
    <dbReference type="NCBI Taxonomy" id="595255"/>
    <lineage>
        <taxon>Eukaryota</taxon>
        <taxon>Fungi</taxon>
        <taxon>Dikarya</taxon>
        <taxon>Ascomycota</taxon>
        <taxon>Pezizomycotina</taxon>
        <taxon>Sordariomycetes</taxon>
        <taxon>Hypocreomycetidae</taxon>
        <taxon>Hypocreales</taxon>
        <taxon>Nectriaceae</taxon>
        <taxon>Cylindrodendrum</taxon>
    </lineage>
</organism>
<evidence type="ECO:0000313" key="1">
    <source>
        <dbReference type="EMBL" id="KAF7536242.1"/>
    </source>
</evidence>
<dbReference type="Proteomes" id="UP000722485">
    <property type="component" value="Unassembled WGS sequence"/>
</dbReference>
<sequence length="74" mass="7531">MRACLPELDLLSRSSQGIRHAATTTRSGAAATAAAASRITASAHLSLASVSDLGSIDLLEGSNATSLLDVSQHR</sequence>
<evidence type="ECO:0000313" key="2">
    <source>
        <dbReference type="Proteomes" id="UP000722485"/>
    </source>
</evidence>
<gene>
    <name evidence="1" type="ORF">G7Z17_g13075</name>
</gene>
<name>A0A9P5GWH2_9HYPO</name>
<accession>A0A9P5GWH2</accession>
<dbReference type="AlphaFoldDB" id="A0A9P5GWH2"/>
<comment type="caution">
    <text evidence="1">The sequence shown here is derived from an EMBL/GenBank/DDBJ whole genome shotgun (WGS) entry which is preliminary data.</text>
</comment>
<proteinExistence type="predicted"/>
<protein>
    <submittedName>
        <fullName evidence="1">Uncharacterized protein</fullName>
    </submittedName>
</protein>
<keyword evidence="2" id="KW-1185">Reference proteome</keyword>
<dbReference type="EMBL" id="JAANBB010000681">
    <property type="protein sequence ID" value="KAF7536242.1"/>
    <property type="molecule type" value="Genomic_DNA"/>
</dbReference>